<name>A0A1M6KLD0_9FLAO</name>
<evidence type="ECO:0000313" key="1">
    <source>
        <dbReference type="EMBL" id="SHJ59661.1"/>
    </source>
</evidence>
<evidence type="ECO:0000313" key="2">
    <source>
        <dbReference type="Proteomes" id="UP000184231"/>
    </source>
</evidence>
<gene>
    <name evidence="1" type="ORF">SAMN04487911_12643</name>
</gene>
<keyword evidence="2" id="KW-1185">Reference proteome</keyword>
<dbReference type="STRING" id="558155.SAMN04487911_12643"/>
<dbReference type="RefSeq" id="WP_072765411.1">
    <property type="nucleotide sequence ID" value="NZ_FQYX01000026.1"/>
</dbReference>
<proteinExistence type="predicted"/>
<reference evidence="1 2" key="1">
    <citation type="submission" date="2016-11" db="EMBL/GenBank/DDBJ databases">
        <authorList>
            <person name="Jaros S."/>
            <person name="Januszkiewicz K."/>
            <person name="Wedrychowicz H."/>
        </authorList>
    </citation>
    <scope>NUCLEOTIDE SEQUENCE [LARGE SCALE GENOMIC DNA]</scope>
    <source>
        <strain evidence="1 2">CGMCC 1.8863</strain>
    </source>
</reference>
<dbReference type="Pfam" id="PF14305">
    <property type="entry name" value="ATPgrasp_TupA"/>
    <property type="match status" value="1"/>
</dbReference>
<organism evidence="1 2">
    <name type="scientific">Arenibacter nanhaiticus</name>
    <dbReference type="NCBI Taxonomy" id="558155"/>
    <lineage>
        <taxon>Bacteria</taxon>
        <taxon>Pseudomonadati</taxon>
        <taxon>Bacteroidota</taxon>
        <taxon>Flavobacteriia</taxon>
        <taxon>Flavobacteriales</taxon>
        <taxon>Flavobacteriaceae</taxon>
        <taxon>Arenibacter</taxon>
    </lineage>
</organism>
<accession>A0A1M6KLD0</accession>
<sequence length="304" mass="36171">MKKIIKHIYNESNIGYYLIEPFLKTYYFLKYRTSSDKAFLKKQFKNNFGYPINLDHPKTLNEKILWLKLNDRTRLHTISADKFAVRDYIKEKIGNEYLIPISFMTKNVNDITPMNLPDYPCIIKTNHDSGGGIFVRDKKKLNYTETKKLLKRRLSRNYYYAKKEWQYKDIEPCIIVEKLLTTPDGCIPADYKFHCFNGKLAYIQVDLDRATDHKRNHYDPDWNFLDFKWIYENGNQVERPESLEKMKALSEKIAEDFIYVRVDLYTIDSKIYFGELTFHSESGLGKFTPEVWDKKLGEKLALPL</sequence>
<protein>
    <submittedName>
        <fullName evidence="1">TupA-like ATPgrasp</fullName>
    </submittedName>
</protein>
<dbReference type="InterPro" id="IPR029465">
    <property type="entry name" value="ATPgrasp_TupA"/>
</dbReference>
<dbReference type="EMBL" id="FQYX01000026">
    <property type="protein sequence ID" value="SHJ59661.1"/>
    <property type="molecule type" value="Genomic_DNA"/>
</dbReference>
<dbReference type="AlphaFoldDB" id="A0A1M6KLD0"/>
<dbReference type="Proteomes" id="UP000184231">
    <property type="component" value="Unassembled WGS sequence"/>
</dbReference>
<dbReference type="OrthoDB" id="9791827at2"/>